<keyword evidence="2" id="KW-0863">Zinc-finger</keyword>
<feature type="compositionally biased region" description="Polar residues" evidence="4">
    <location>
        <begin position="126"/>
        <end position="135"/>
    </location>
</feature>
<organism evidence="6 7">
    <name type="scientific">Goodea atripinnis</name>
    <dbReference type="NCBI Taxonomy" id="208336"/>
    <lineage>
        <taxon>Eukaryota</taxon>
        <taxon>Metazoa</taxon>
        <taxon>Chordata</taxon>
        <taxon>Craniata</taxon>
        <taxon>Vertebrata</taxon>
        <taxon>Euteleostomi</taxon>
        <taxon>Actinopterygii</taxon>
        <taxon>Neopterygii</taxon>
        <taxon>Teleostei</taxon>
        <taxon>Neoteleostei</taxon>
        <taxon>Acanthomorphata</taxon>
        <taxon>Ovalentaria</taxon>
        <taxon>Atherinomorphae</taxon>
        <taxon>Cyprinodontiformes</taxon>
        <taxon>Goodeidae</taxon>
        <taxon>Goodea</taxon>
    </lineage>
</organism>
<evidence type="ECO:0000256" key="1">
    <source>
        <dbReference type="ARBA" id="ARBA00022723"/>
    </source>
</evidence>
<dbReference type="InterPro" id="IPR002653">
    <property type="entry name" value="Znf_A20"/>
</dbReference>
<dbReference type="EMBL" id="JAHRIO010050368">
    <property type="protein sequence ID" value="MEQ2174404.1"/>
    <property type="molecule type" value="Genomic_DNA"/>
</dbReference>
<evidence type="ECO:0000256" key="3">
    <source>
        <dbReference type="ARBA" id="ARBA00022833"/>
    </source>
</evidence>
<dbReference type="InterPro" id="IPR041545">
    <property type="entry name" value="DUF5601"/>
</dbReference>
<dbReference type="SUPFAM" id="SSF109993">
    <property type="entry name" value="VPS9 domain"/>
    <property type="match status" value="1"/>
</dbReference>
<feature type="region of interest" description="Disordered" evidence="4">
    <location>
        <begin position="66"/>
        <end position="139"/>
    </location>
</feature>
<dbReference type="Gene3D" id="1.10.246.120">
    <property type="match status" value="1"/>
</dbReference>
<dbReference type="Gene3D" id="1.20.5.4770">
    <property type="match status" value="1"/>
</dbReference>
<dbReference type="PANTHER" id="PTHR23101:SF126">
    <property type="entry name" value="RAB5 GDP_GTP EXCHANGE FACTOR"/>
    <property type="match status" value="1"/>
</dbReference>
<sequence length="251" mass="28969">MSQRTERRGIHVDQSDLLCKKGCGYYGNAAWQGLCSKCWREEYQRVRQKQIQDDWALAEKLQREEEEAYASSHAVHSQSPAGHASLAPFSKFEEKKTNEKTRKVTTVKKFFSPSSRTASKKETQDGKTPSPSISRHASFDTDQVSKDFVEFLKNLHKPGREIHKQDYHKMAAPAGTHQFSSSGSSESVEQVMDQVEKYIMTRLYKSVFCPETTDDEKKDLSTQNRIRCAVWVLIWPMSSLYQELLYQRKVE</sequence>
<reference evidence="6 7" key="1">
    <citation type="submission" date="2021-06" db="EMBL/GenBank/DDBJ databases">
        <authorList>
            <person name="Palmer J.M."/>
        </authorList>
    </citation>
    <scope>NUCLEOTIDE SEQUENCE [LARGE SCALE GENOMIC DNA]</scope>
    <source>
        <strain evidence="6 7">GA_2019</strain>
        <tissue evidence="6">Muscle</tissue>
    </source>
</reference>
<keyword evidence="3" id="KW-0862">Zinc</keyword>
<keyword evidence="1" id="KW-0479">Metal-binding</keyword>
<dbReference type="PANTHER" id="PTHR23101">
    <property type="entry name" value="RAB GDP/GTP EXCHANGE FACTOR"/>
    <property type="match status" value="1"/>
</dbReference>
<name>A0ABV0NU84_9TELE</name>
<evidence type="ECO:0000259" key="5">
    <source>
        <dbReference type="PROSITE" id="PS51036"/>
    </source>
</evidence>
<proteinExistence type="predicted"/>
<dbReference type="InterPro" id="IPR045046">
    <property type="entry name" value="Vps9-like"/>
</dbReference>
<comment type="caution">
    <text evidence="6">The sequence shown here is derived from an EMBL/GenBank/DDBJ whole genome shotgun (WGS) entry which is preliminary data.</text>
</comment>
<dbReference type="SUPFAM" id="SSF57716">
    <property type="entry name" value="Glucocorticoid receptor-like (DNA-binding domain)"/>
    <property type="match status" value="1"/>
</dbReference>
<dbReference type="PROSITE" id="PS51036">
    <property type="entry name" value="ZF_A20"/>
    <property type="match status" value="1"/>
</dbReference>
<dbReference type="Pfam" id="PF18151">
    <property type="entry name" value="DUF5601"/>
    <property type="match status" value="1"/>
</dbReference>
<accession>A0ABV0NU84</accession>
<evidence type="ECO:0000313" key="7">
    <source>
        <dbReference type="Proteomes" id="UP001476798"/>
    </source>
</evidence>
<feature type="compositionally biased region" description="Basic and acidic residues" evidence="4">
    <location>
        <begin position="91"/>
        <end position="102"/>
    </location>
</feature>
<dbReference type="Pfam" id="PF01754">
    <property type="entry name" value="zf-A20"/>
    <property type="match status" value="1"/>
</dbReference>
<evidence type="ECO:0000256" key="4">
    <source>
        <dbReference type="SAM" id="MobiDB-lite"/>
    </source>
</evidence>
<protein>
    <submittedName>
        <fullName evidence="6">Rab5 GDP/GTP exchange factor</fullName>
    </submittedName>
</protein>
<dbReference type="SMART" id="SM00259">
    <property type="entry name" value="ZnF_A20"/>
    <property type="match status" value="1"/>
</dbReference>
<gene>
    <name evidence="6" type="primary">RABGEF1_2</name>
    <name evidence="6" type="ORF">GOODEAATRI_007672</name>
</gene>
<dbReference type="InterPro" id="IPR037191">
    <property type="entry name" value="VPS9_dom_sf"/>
</dbReference>
<evidence type="ECO:0000313" key="6">
    <source>
        <dbReference type="EMBL" id="MEQ2174404.1"/>
    </source>
</evidence>
<feature type="domain" description="A20-type" evidence="5">
    <location>
        <begin position="13"/>
        <end position="47"/>
    </location>
</feature>
<dbReference type="Proteomes" id="UP001476798">
    <property type="component" value="Unassembled WGS sequence"/>
</dbReference>
<keyword evidence="7" id="KW-1185">Reference proteome</keyword>
<evidence type="ECO:0000256" key="2">
    <source>
        <dbReference type="ARBA" id="ARBA00022771"/>
    </source>
</evidence>